<protein>
    <submittedName>
        <fullName evidence="2">Uncharacterized protein</fullName>
    </submittedName>
</protein>
<organism evidence="2 3">
    <name type="scientific">Faecalibacterium prausnitzii</name>
    <dbReference type="NCBI Taxonomy" id="853"/>
    <lineage>
        <taxon>Bacteria</taxon>
        <taxon>Bacillati</taxon>
        <taxon>Bacillota</taxon>
        <taxon>Clostridia</taxon>
        <taxon>Eubacteriales</taxon>
        <taxon>Oscillospiraceae</taxon>
        <taxon>Faecalibacterium</taxon>
    </lineage>
</organism>
<dbReference type="Proteomes" id="UP000223709">
    <property type="component" value="Chromosome"/>
</dbReference>
<gene>
    <name evidence="2" type="ORF">CRH10_10095</name>
</gene>
<keyword evidence="1" id="KW-0732">Signal</keyword>
<evidence type="ECO:0000313" key="3">
    <source>
        <dbReference type="Proteomes" id="UP000223709"/>
    </source>
</evidence>
<sequence>MKNRILKALAAFGLSVCVLAGSSVVSMAEETPGKTECKEHTWKTTTEYKTECVETTFQHKLPDGTTETLTLCPECGKVKNNTQLTKVNGVFSNFSNLTVHTGTLKNGEQVMTAAFYYPTVIERVICEKCGTVKSEEVTPARVMAQPVIASIEVPANTVSGYSLMQINADGTETPVSVSYNTELNKAYFRLDVTTGAQLLRMVPTT</sequence>
<dbReference type="EMBL" id="CP023819">
    <property type="protein sequence ID" value="ATL90623.1"/>
    <property type="molecule type" value="Genomic_DNA"/>
</dbReference>
<evidence type="ECO:0000313" key="2">
    <source>
        <dbReference type="EMBL" id="ATL90623.1"/>
    </source>
</evidence>
<accession>A0A291TBQ1</accession>
<proteinExistence type="predicted"/>
<reference evidence="2 3" key="1">
    <citation type="submission" date="2017-10" db="EMBL/GenBank/DDBJ databases">
        <title>Complete Genome Sequence of Faecalibacterium prausnitzii isolated from the gut of healthy adult Indian.</title>
        <authorList>
            <person name="Bag S."/>
            <person name="Ghosh T.S."/>
            <person name="Das B."/>
        </authorList>
    </citation>
    <scope>NUCLEOTIDE SEQUENCE [LARGE SCALE GENOMIC DNA]</scope>
    <source>
        <strain evidence="2 3">Indica</strain>
    </source>
</reference>
<dbReference type="AlphaFoldDB" id="A0A291TBQ1"/>
<name>A0A291TBQ1_9FIRM</name>
<feature type="signal peptide" evidence="1">
    <location>
        <begin position="1"/>
        <end position="28"/>
    </location>
</feature>
<evidence type="ECO:0000256" key="1">
    <source>
        <dbReference type="SAM" id="SignalP"/>
    </source>
</evidence>
<dbReference type="RefSeq" id="WP_098924398.1">
    <property type="nucleotide sequence ID" value="NZ_CP023819.1"/>
</dbReference>
<feature type="chain" id="PRO_5013398880" evidence="1">
    <location>
        <begin position="29"/>
        <end position="205"/>
    </location>
</feature>